<evidence type="ECO:0000313" key="2">
    <source>
        <dbReference type="Proteomes" id="UP000887013"/>
    </source>
</evidence>
<gene>
    <name evidence="1" type="ORF">NPIL_4591</name>
</gene>
<dbReference type="EMBL" id="BMAW01057395">
    <property type="protein sequence ID" value="GFT10594.1"/>
    <property type="molecule type" value="Genomic_DNA"/>
</dbReference>
<proteinExistence type="predicted"/>
<sequence length="163" mass="19193">MFNPVLSLELLSLKKVAVLMHSDPDIRVLEKGTALEKEWGPVVEKKVSTLDLPPIVKKKIPPLLKHICNVVHLWEMDHVPILGYSLWKKDIEYVWNDDITIDGLKTAKIYIHRENHSLCERFLMACVYWLEEEAKDLWKKFRKTIERVFIFLEQLIARSMISL</sequence>
<dbReference type="OrthoDB" id="7666874at2759"/>
<dbReference type="Proteomes" id="UP000887013">
    <property type="component" value="Unassembled WGS sequence"/>
</dbReference>
<reference evidence="1" key="1">
    <citation type="submission" date="2020-08" db="EMBL/GenBank/DDBJ databases">
        <title>Multicomponent nature underlies the extraordinary mechanical properties of spider dragline silk.</title>
        <authorList>
            <person name="Kono N."/>
            <person name="Nakamura H."/>
            <person name="Mori M."/>
            <person name="Yoshida Y."/>
            <person name="Ohtoshi R."/>
            <person name="Malay A.D."/>
            <person name="Moran D.A.P."/>
            <person name="Tomita M."/>
            <person name="Numata K."/>
            <person name="Arakawa K."/>
        </authorList>
    </citation>
    <scope>NUCLEOTIDE SEQUENCE</scope>
</reference>
<keyword evidence="2" id="KW-1185">Reference proteome</keyword>
<accession>A0A8X6NF96</accession>
<protein>
    <submittedName>
        <fullName evidence="1">Uncharacterized protein</fullName>
    </submittedName>
</protein>
<name>A0A8X6NF96_NEPPI</name>
<organism evidence="1 2">
    <name type="scientific">Nephila pilipes</name>
    <name type="common">Giant wood spider</name>
    <name type="synonym">Nephila maculata</name>
    <dbReference type="NCBI Taxonomy" id="299642"/>
    <lineage>
        <taxon>Eukaryota</taxon>
        <taxon>Metazoa</taxon>
        <taxon>Ecdysozoa</taxon>
        <taxon>Arthropoda</taxon>
        <taxon>Chelicerata</taxon>
        <taxon>Arachnida</taxon>
        <taxon>Araneae</taxon>
        <taxon>Araneomorphae</taxon>
        <taxon>Entelegynae</taxon>
        <taxon>Araneoidea</taxon>
        <taxon>Nephilidae</taxon>
        <taxon>Nephila</taxon>
    </lineage>
</organism>
<dbReference type="AlphaFoldDB" id="A0A8X6NF96"/>
<comment type="caution">
    <text evidence="1">The sequence shown here is derived from an EMBL/GenBank/DDBJ whole genome shotgun (WGS) entry which is preliminary data.</text>
</comment>
<evidence type="ECO:0000313" key="1">
    <source>
        <dbReference type="EMBL" id="GFT10594.1"/>
    </source>
</evidence>